<sequence length="79" mass="8658">MSLPHFFTALSILVGLAGAFFLTYGVWRIYPPAGFIVAGLLCLVWSFLVSRMLGTQTGNPDKEGGCSFRVCSTSRVIRR</sequence>
<keyword evidence="1" id="KW-1133">Transmembrane helix</keyword>
<evidence type="ECO:0000313" key="3">
    <source>
        <dbReference type="Proteomes" id="UP000218796"/>
    </source>
</evidence>
<proteinExistence type="predicted"/>
<feature type="transmembrane region" description="Helical" evidence="1">
    <location>
        <begin position="7"/>
        <end position="27"/>
    </location>
</feature>
<reference evidence="2 3" key="1">
    <citation type="submission" date="2017-08" db="EMBL/GenBank/DDBJ databases">
        <title>Draft Genome Sequence of Hafnia alvei CITHA-6 Isolated from Raw Bovine Milk.</title>
        <authorList>
            <person name="Culligan E.P."/>
            <person name="Mcsweeney A."/>
            <person name="O'Doherty C."/>
            <person name="Gleeson E."/>
            <person name="O'Riordan D."/>
            <person name="Sleator R.D."/>
        </authorList>
    </citation>
    <scope>NUCLEOTIDE SEQUENCE [LARGE SCALE GENOMIC DNA]</scope>
    <source>
        <strain evidence="2 3">CITHA-6</strain>
    </source>
</reference>
<dbReference type="EMBL" id="NQMS01000031">
    <property type="protein sequence ID" value="PAV93954.1"/>
    <property type="molecule type" value="Genomic_DNA"/>
</dbReference>
<gene>
    <name evidence="2" type="ORF">CJD50_23135</name>
</gene>
<dbReference type="Proteomes" id="UP000218796">
    <property type="component" value="Unassembled WGS sequence"/>
</dbReference>
<keyword evidence="1" id="KW-0472">Membrane</keyword>
<accession>A0A2A2M680</accession>
<dbReference type="OrthoDB" id="6595037at2"/>
<feature type="transmembrane region" description="Helical" evidence="1">
    <location>
        <begin position="33"/>
        <end position="53"/>
    </location>
</feature>
<protein>
    <submittedName>
        <fullName evidence="2">Uncharacterized protein</fullName>
    </submittedName>
</protein>
<name>A0A2A2M680_9GAMM</name>
<evidence type="ECO:0000256" key="1">
    <source>
        <dbReference type="SAM" id="Phobius"/>
    </source>
</evidence>
<keyword evidence="1" id="KW-0812">Transmembrane</keyword>
<dbReference type="AlphaFoldDB" id="A0A2A2M680"/>
<organism evidence="2 3">
    <name type="scientific">Hafnia paralvei</name>
    <dbReference type="NCBI Taxonomy" id="546367"/>
    <lineage>
        <taxon>Bacteria</taxon>
        <taxon>Pseudomonadati</taxon>
        <taxon>Pseudomonadota</taxon>
        <taxon>Gammaproteobacteria</taxon>
        <taxon>Enterobacterales</taxon>
        <taxon>Hafniaceae</taxon>
        <taxon>Hafnia</taxon>
    </lineage>
</organism>
<comment type="caution">
    <text evidence="2">The sequence shown here is derived from an EMBL/GenBank/DDBJ whole genome shotgun (WGS) entry which is preliminary data.</text>
</comment>
<keyword evidence="3" id="KW-1185">Reference proteome</keyword>
<evidence type="ECO:0000313" key="2">
    <source>
        <dbReference type="EMBL" id="PAV93954.1"/>
    </source>
</evidence>